<gene>
    <name evidence="1" type="ORF">MOZ64_03890</name>
</gene>
<dbReference type="Proteomes" id="UP001285244">
    <property type="component" value="Unassembled WGS sequence"/>
</dbReference>
<name>A0ABU4WNJ4_9FIRM</name>
<proteinExistence type="predicted"/>
<keyword evidence="2" id="KW-1185">Reference proteome</keyword>
<evidence type="ECO:0000313" key="2">
    <source>
        <dbReference type="Proteomes" id="UP001285244"/>
    </source>
</evidence>
<sequence>MKPYLNYKDVSYLLHVSEKTAYDSIRILQQRPGNDGIKWCETEEYQFLSKTMNKRYLIPSSIFIRAFPSTASEVKKMGIKKATDT</sequence>
<dbReference type="RefSeq" id="WP_320325296.1">
    <property type="nucleotide sequence ID" value="NZ_JALBUS010000004.1"/>
</dbReference>
<evidence type="ECO:0000313" key="1">
    <source>
        <dbReference type="EMBL" id="MDX8416984.1"/>
    </source>
</evidence>
<accession>A0ABU4WNJ4</accession>
<comment type="caution">
    <text evidence="1">The sequence shown here is derived from an EMBL/GenBank/DDBJ whole genome shotgun (WGS) entry which is preliminary data.</text>
</comment>
<evidence type="ECO:0008006" key="3">
    <source>
        <dbReference type="Google" id="ProtNLM"/>
    </source>
</evidence>
<reference evidence="1 2" key="1">
    <citation type="submission" date="2022-03" db="EMBL/GenBank/DDBJ databases">
        <title>Novel taxa within the pig intestine.</title>
        <authorList>
            <person name="Wylensek D."/>
            <person name="Bishof K."/>
            <person name="Afrizal A."/>
            <person name="Clavel T."/>
        </authorList>
    </citation>
    <scope>NUCLEOTIDE SEQUENCE [LARGE SCALE GENOMIC DNA]</scope>
    <source>
        <strain evidence="1 2">Cla-KB-P134</strain>
    </source>
</reference>
<organism evidence="1 2">
    <name type="scientific">Absicoccus intestinalis</name>
    <dbReference type="NCBI Taxonomy" id="2926319"/>
    <lineage>
        <taxon>Bacteria</taxon>
        <taxon>Bacillati</taxon>
        <taxon>Bacillota</taxon>
        <taxon>Erysipelotrichia</taxon>
        <taxon>Erysipelotrichales</taxon>
        <taxon>Erysipelotrichaceae</taxon>
        <taxon>Absicoccus</taxon>
    </lineage>
</organism>
<protein>
    <recommendedName>
        <fullName evidence="3">Helix-turn-helix domain-containing protein</fullName>
    </recommendedName>
</protein>
<dbReference type="EMBL" id="JALBUS010000004">
    <property type="protein sequence ID" value="MDX8416984.1"/>
    <property type="molecule type" value="Genomic_DNA"/>
</dbReference>